<protein>
    <submittedName>
        <fullName evidence="2">Uncharacterized protein</fullName>
    </submittedName>
</protein>
<accession>A0A7S1MIV9</accession>
<proteinExistence type="predicted"/>
<reference evidence="2" key="1">
    <citation type="submission" date="2021-01" db="EMBL/GenBank/DDBJ databases">
        <authorList>
            <person name="Corre E."/>
            <person name="Pelletier E."/>
            <person name="Niang G."/>
            <person name="Scheremetjew M."/>
            <person name="Finn R."/>
            <person name="Kale V."/>
            <person name="Holt S."/>
            <person name="Cochrane G."/>
            <person name="Meng A."/>
            <person name="Brown T."/>
            <person name="Cohen L."/>
        </authorList>
    </citation>
    <scope>NUCLEOTIDE SEQUENCE</scope>
    <source>
        <strain evidence="2">OF101</strain>
    </source>
</reference>
<keyword evidence="1" id="KW-0732">Signal</keyword>
<evidence type="ECO:0000313" key="2">
    <source>
        <dbReference type="EMBL" id="CAD9130904.1"/>
    </source>
</evidence>
<dbReference type="AlphaFoldDB" id="A0A7S1MIV9"/>
<feature type="signal peptide" evidence="1">
    <location>
        <begin position="1"/>
        <end position="27"/>
    </location>
</feature>
<dbReference type="EMBL" id="HBGE01036517">
    <property type="protein sequence ID" value="CAD9130904.1"/>
    <property type="molecule type" value="Transcribed_RNA"/>
</dbReference>
<evidence type="ECO:0000256" key="1">
    <source>
        <dbReference type="SAM" id="SignalP"/>
    </source>
</evidence>
<sequence length="304" mass="33065">MKLAVGARRLPLPALLPVLLALCGASASRGAGSPQPAAKAALRGNSVDDFLQGLEASARRVLGHLKADHSLAGEEEHQRDHVVGLLDGALAGKGGPFQHAMALHRALWAAQGLLLRRTKELTKEHVRLTDEVEDQQARIIYAMLKQRRRLPMKSQVVLLKRPQFANSTYALQLLKRHTDGVPLYQQLEALLPQELARELAGPRPKLQEHLAAAGSEGRVHVVSSRLKNDVKKMAGELRQGRDKISELLAGGSVAKEERKQAERVLAELDGVLHKAGATNDLKVQLDAMYEAQEGLGKWMKGSAA</sequence>
<feature type="chain" id="PRO_5030671725" evidence="1">
    <location>
        <begin position="28"/>
        <end position="304"/>
    </location>
</feature>
<organism evidence="2">
    <name type="scientific">Alexandrium catenella</name>
    <name type="common">Red tide dinoflagellate</name>
    <name type="synonym">Gonyaulax catenella</name>
    <dbReference type="NCBI Taxonomy" id="2925"/>
    <lineage>
        <taxon>Eukaryota</taxon>
        <taxon>Sar</taxon>
        <taxon>Alveolata</taxon>
        <taxon>Dinophyceae</taxon>
        <taxon>Gonyaulacales</taxon>
        <taxon>Pyrocystaceae</taxon>
        <taxon>Alexandrium</taxon>
    </lineage>
</organism>
<name>A0A7S1MIV9_ALECA</name>
<gene>
    <name evidence="2" type="ORF">ACAT0790_LOCUS22082</name>
</gene>